<proteinExistence type="predicted"/>
<dbReference type="EMBL" id="PJKA01000013">
    <property type="protein sequence ID" value="PNC16885.1"/>
    <property type="molecule type" value="Genomic_DNA"/>
</dbReference>
<gene>
    <name evidence="1" type="ORF">CXU22_09515</name>
</gene>
<dbReference type="Proteomes" id="UP000236000">
    <property type="component" value="Unassembled WGS sequence"/>
</dbReference>
<name>A0A2N8HAK2_9BACT</name>
<evidence type="ECO:0000313" key="2">
    <source>
        <dbReference type="Proteomes" id="UP000236000"/>
    </source>
</evidence>
<protein>
    <submittedName>
        <fullName evidence="1">Uncharacterized protein</fullName>
    </submittedName>
</protein>
<sequence>MLGCNRNPVSLMMKLLLIAVLVWCGAVGAPAEEYAFPGEREWISKLGDVVKGSFQSCTGSKLALKTGRKRVEIPLNRLDEEDAALVTSLTGTAARRDLKLAATLWPFLMKELEKVTWTTVEKDISPRYNETARKNPGGTLTGNRKIDGLACTSSLSAIKGPPFRIQEYYRPQNRPESARGQKSFDMVLDQGSLSVYYDAGTGLLAPSTYMPEERTEMRGPVSSLLPAGEKIAAREAKSYSNMDYSLVMEARPVKGAYETCKPNSLGRKKLAMYWNTEGKMVCGVIKLEYDNMCVAALFDDQRKLMNAPGLGYAVILSRLDKKGRNSKGQDGHYYHVALAADGLPVYHYEGTEDEVGLDPLRYGKLRDSEKKVAMAKENEREQALRVKQQARQRLVESARKRNI</sequence>
<comment type="caution">
    <text evidence="1">The sequence shown here is derived from an EMBL/GenBank/DDBJ whole genome shotgun (WGS) entry which is preliminary data.</text>
</comment>
<dbReference type="Gene3D" id="2.30.30.700">
    <property type="entry name" value="SLA1 homology domain 1"/>
    <property type="match status" value="1"/>
</dbReference>
<evidence type="ECO:0000313" key="1">
    <source>
        <dbReference type="EMBL" id="PNC16885.1"/>
    </source>
</evidence>
<reference evidence="1 2" key="1">
    <citation type="journal article" date="2017" name="BMC Genomics">
        <title>Genome sequencing of 39 Akkermansia muciniphila isolates reveals its population structure, genomic and functional diverisity, and global distribution in mammalian gut microbiotas.</title>
        <authorList>
            <person name="Guo X."/>
            <person name="Li S."/>
            <person name="Zhang J."/>
            <person name="Wu F."/>
            <person name="Li X."/>
            <person name="Wu D."/>
            <person name="Zhang M."/>
            <person name="Ou Z."/>
            <person name="Jie Z."/>
            <person name="Yan Q."/>
            <person name="Li P."/>
            <person name="Yi J."/>
            <person name="Peng Y."/>
        </authorList>
    </citation>
    <scope>NUCLEOTIDE SEQUENCE [LARGE SCALE GENOMIC DNA]</scope>
    <source>
        <strain evidence="1 2">GP24</strain>
    </source>
</reference>
<accession>A0A2N8HAK2</accession>
<organism evidence="1 2">
    <name type="scientific">Akkermansia muciniphila</name>
    <dbReference type="NCBI Taxonomy" id="239935"/>
    <lineage>
        <taxon>Bacteria</taxon>
        <taxon>Pseudomonadati</taxon>
        <taxon>Verrucomicrobiota</taxon>
        <taxon>Verrucomicrobiia</taxon>
        <taxon>Verrucomicrobiales</taxon>
        <taxon>Akkermansiaceae</taxon>
        <taxon>Akkermansia</taxon>
    </lineage>
</organism>
<dbReference type="AlphaFoldDB" id="A0A2N8HAK2"/>